<comment type="subcellular location">
    <subcellularLocation>
        <location evidence="1">Cell membrane</location>
        <topology evidence="1">Multi-pass membrane protein</topology>
    </subcellularLocation>
</comment>
<feature type="transmembrane region" description="Helical" evidence="7">
    <location>
        <begin position="412"/>
        <end position="432"/>
    </location>
</feature>
<dbReference type="RefSeq" id="WP_378487240.1">
    <property type="nucleotide sequence ID" value="NZ_JBHUFB010000020.1"/>
</dbReference>
<keyword evidence="6 7" id="KW-0472">Membrane</keyword>
<dbReference type="Pfam" id="PF08817">
    <property type="entry name" value="YukD"/>
    <property type="match status" value="1"/>
</dbReference>
<feature type="transmembrane region" description="Helical" evidence="7">
    <location>
        <begin position="265"/>
        <end position="283"/>
    </location>
</feature>
<evidence type="ECO:0000256" key="6">
    <source>
        <dbReference type="ARBA" id="ARBA00023136"/>
    </source>
</evidence>
<dbReference type="InterPro" id="IPR044049">
    <property type="entry name" value="EccD_transm"/>
</dbReference>
<evidence type="ECO:0000256" key="3">
    <source>
        <dbReference type="ARBA" id="ARBA00022475"/>
    </source>
</evidence>
<feature type="transmembrane region" description="Helical" evidence="7">
    <location>
        <begin position="213"/>
        <end position="231"/>
    </location>
</feature>
<feature type="domain" description="EccD-like transmembrane" evidence="8">
    <location>
        <begin position="129"/>
        <end position="473"/>
    </location>
</feature>
<evidence type="ECO:0000256" key="4">
    <source>
        <dbReference type="ARBA" id="ARBA00022692"/>
    </source>
</evidence>
<feature type="transmembrane region" description="Helical" evidence="7">
    <location>
        <begin position="157"/>
        <end position="179"/>
    </location>
</feature>
<accession>A0ABW4P8A0</accession>
<comment type="caution">
    <text evidence="9">The sequence shown here is derived from an EMBL/GenBank/DDBJ whole genome shotgun (WGS) entry which is preliminary data.</text>
</comment>
<feature type="transmembrane region" description="Helical" evidence="7">
    <location>
        <begin position="131"/>
        <end position="151"/>
    </location>
</feature>
<keyword evidence="3" id="KW-1003">Cell membrane</keyword>
<comment type="similarity">
    <text evidence="2">Belongs to the EccD/Snm4 family.</text>
</comment>
<name>A0ABW4P8A0_9NOCA</name>
<dbReference type="PIRSF" id="PIRSF017804">
    <property type="entry name" value="Secretion_EccD1"/>
    <property type="match status" value="1"/>
</dbReference>
<dbReference type="InterPro" id="IPR024962">
    <property type="entry name" value="YukD-like"/>
</dbReference>
<reference evidence="10" key="1">
    <citation type="journal article" date="2019" name="Int. J. Syst. Evol. Microbiol.">
        <title>The Global Catalogue of Microorganisms (GCM) 10K type strain sequencing project: providing services to taxonomists for standard genome sequencing and annotation.</title>
        <authorList>
            <consortium name="The Broad Institute Genomics Platform"/>
            <consortium name="The Broad Institute Genome Sequencing Center for Infectious Disease"/>
            <person name="Wu L."/>
            <person name="Ma J."/>
        </authorList>
    </citation>
    <scope>NUCLEOTIDE SEQUENCE [LARGE SCALE GENOMIC DNA]</scope>
    <source>
        <strain evidence="10">DT72</strain>
    </source>
</reference>
<feature type="transmembrane region" description="Helical" evidence="7">
    <location>
        <begin position="386"/>
        <end position="406"/>
    </location>
</feature>
<sequence length="473" mass="47347">MAIGVESGDRTDLCRVTILADQVQVDLALPTGAPLALLIPEVVTVIDAHRDPSAARGRSTGPADWTLGRLGRAALDPTGSLADHRVRDGELLLLQSADSAAPAPLFDDLMHNVAAVEADTFRRWTPASARVAGSAVTLALSVAGALAVLLARRQDDGPIGMIAALVVAVLLVAAGTVVARAYGDRAASMTLWGASLAPAFAAGALVVPGDLGAPALLLGTVTCGAFAVLAARMSGTGIAVAVATSTVSLVTAGAAGIAVLTELPAQEIGAIVTAAGLILLTSAPRIAMLLARLPLPPVPSPGSSLDSEEAGDAPLPSFDGLEAKAQRARGHLTGLVCAAAVTTAVGSLVAADAFRAVDWPGLALAAVAALVLMLRGRTYASLSQAAVLIGAGSLVAVLLVVGAAIVEPSWAPVVLVLAALGIAAALGFGFVAPRQEFSPVQRRAVELIDYAAIAAVLPLTCWVAGLFAAMRGL</sequence>
<evidence type="ECO:0000256" key="7">
    <source>
        <dbReference type="SAM" id="Phobius"/>
    </source>
</evidence>
<protein>
    <submittedName>
        <fullName evidence="9">Type VII secretion integral membrane protein EccD</fullName>
    </submittedName>
</protein>
<evidence type="ECO:0000313" key="10">
    <source>
        <dbReference type="Proteomes" id="UP001597286"/>
    </source>
</evidence>
<evidence type="ECO:0000256" key="5">
    <source>
        <dbReference type="ARBA" id="ARBA00022989"/>
    </source>
</evidence>
<organism evidence="9 10">
    <name type="scientific">Rhodococcus gannanensis</name>
    <dbReference type="NCBI Taxonomy" id="1960308"/>
    <lineage>
        <taxon>Bacteria</taxon>
        <taxon>Bacillati</taxon>
        <taxon>Actinomycetota</taxon>
        <taxon>Actinomycetes</taxon>
        <taxon>Mycobacteriales</taxon>
        <taxon>Nocardiaceae</taxon>
        <taxon>Rhodococcus</taxon>
    </lineage>
</organism>
<feature type="transmembrane region" description="Helical" evidence="7">
    <location>
        <begin position="332"/>
        <end position="351"/>
    </location>
</feature>
<proteinExistence type="inferred from homology"/>
<dbReference type="Gene3D" id="3.10.20.90">
    <property type="entry name" value="Phosphatidylinositol 3-kinase Catalytic Subunit, Chain A, domain 1"/>
    <property type="match status" value="1"/>
</dbReference>
<feature type="transmembrane region" description="Helical" evidence="7">
    <location>
        <begin position="444"/>
        <end position="470"/>
    </location>
</feature>
<keyword evidence="5 7" id="KW-1133">Transmembrane helix</keyword>
<keyword evidence="4 7" id="KW-0812">Transmembrane</keyword>
<evidence type="ECO:0000256" key="2">
    <source>
        <dbReference type="ARBA" id="ARBA00006162"/>
    </source>
</evidence>
<feature type="transmembrane region" description="Helical" evidence="7">
    <location>
        <begin position="357"/>
        <end position="374"/>
    </location>
</feature>
<evidence type="ECO:0000256" key="1">
    <source>
        <dbReference type="ARBA" id="ARBA00004651"/>
    </source>
</evidence>
<gene>
    <name evidence="9" type="primary">eccD</name>
    <name evidence="9" type="ORF">ACFSJG_21230</name>
</gene>
<feature type="transmembrane region" description="Helical" evidence="7">
    <location>
        <begin position="238"/>
        <end position="259"/>
    </location>
</feature>
<dbReference type="InterPro" id="IPR006707">
    <property type="entry name" value="T7SS_EccD"/>
</dbReference>
<evidence type="ECO:0000259" key="8">
    <source>
        <dbReference type="Pfam" id="PF19053"/>
    </source>
</evidence>
<dbReference type="NCBIfam" id="TIGR03920">
    <property type="entry name" value="T7SS_EccD"/>
    <property type="match status" value="1"/>
</dbReference>
<dbReference type="Proteomes" id="UP001597286">
    <property type="component" value="Unassembled WGS sequence"/>
</dbReference>
<keyword evidence="10" id="KW-1185">Reference proteome</keyword>
<dbReference type="EMBL" id="JBHUFB010000020">
    <property type="protein sequence ID" value="MFD1814748.1"/>
    <property type="molecule type" value="Genomic_DNA"/>
</dbReference>
<feature type="transmembrane region" description="Helical" evidence="7">
    <location>
        <begin position="186"/>
        <end position="207"/>
    </location>
</feature>
<evidence type="ECO:0000313" key="9">
    <source>
        <dbReference type="EMBL" id="MFD1814748.1"/>
    </source>
</evidence>
<dbReference type="Pfam" id="PF19053">
    <property type="entry name" value="EccD"/>
    <property type="match status" value="1"/>
</dbReference>